<dbReference type="AlphaFoldDB" id="A0A2A5AUT5"/>
<evidence type="ECO:0000313" key="2">
    <source>
        <dbReference type="Proteomes" id="UP000218327"/>
    </source>
</evidence>
<organism evidence="1 2">
    <name type="scientific">SAR86 cluster bacterium</name>
    <dbReference type="NCBI Taxonomy" id="2030880"/>
    <lineage>
        <taxon>Bacteria</taxon>
        <taxon>Pseudomonadati</taxon>
        <taxon>Pseudomonadota</taxon>
        <taxon>Gammaproteobacteria</taxon>
        <taxon>SAR86 cluster</taxon>
    </lineage>
</organism>
<evidence type="ECO:0000313" key="1">
    <source>
        <dbReference type="EMBL" id="PCJ23002.1"/>
    </source>
</evidence>
<proteinExistence type="predicted"/>
<dbReference type="InterPro" id="IPR025516">
    <property type="entry name" value="DUF4404"/>
</dbReference>
<evidence type="ECO:0008006" key="3">
    <source>
        <dbReference type="Google" id="ProtNLM"/>
    </source>
</evidence>
<dbReference type="Proteomes" id="UP000218327">
    <property type="component" value="Unassembled WGS sequence"/>
</dbReference>
<dbReference type="Pfam" id="PF14357">
    <property type="entry name" value="DUF4404"/>
    <property type="match status" value="1"/>
</dbReference>
<comment type="caution">
    <text evidence="1">The sequence shown here is derived from an EMBL/GenBank/DDBJ whole genome shotgun (WGS) entry which is preliminary data.</text>
</comment>
<sequence>MTEQRVKELISELLAELKQTEGVNEDMVSTVNRLESDINDLVNPEIDTQENTVMDDVIALEAIFTANHPVAEKIIRELINSLSRIGI</sequence>
<dbReference type="EMBL" id="NVVJ01000046">
    <property type="protein sequence ID" value="PCJ23002.1"/>
    <property type="molecule type" value="Genomic_DNA"/>
</dbReference>
<gene>
    <name evidence="1" type="ORF">COA96_12875</name>
</gene>
<protein>
    <recommendedName>
        <fullName evidence="3">DUF4404 family protein</fullName>
    </recommendedName>
</protein>
<accession>A0A2A5AUT5</accession>
<name>A0A2A5AUT5_9GAMM</name>
<reference evidence="2" key="1">
    <citation type="submission" date="2017-08" db="EMBL/GenBank/DDBJ databases">
        <title>A dynamic microbial community with high functional redundancy inhabits the cold, oxic subseafloor aquifer.</title>
        <authorList>
            <person name="Tully B.J."/>
            <person name="Wheat C.G."/>
            <person name="Glazer B.T."/>
            <person name="Huber J.A."/>
        </authorList>
    </citation>
    <scope>NUCLEOTIDE SEQUENCE [LARGE SCALE GENOMIC DNA]</scope>
</reference>